<reference evidence="1 2" key="1">
    <citation type="submission" date="2019-03" db="EMBL/GenBank/DDBJ databases">
        <title>Draft genome sequence data and analysis of a Fermenting Bacterium, Soehngenia longevitae strain 1933PT, isolated from petroleum reservoir in Azerbaijan.</title>
        <authorList>
            <person name="Grouzdev D.S."/>
            <person name="Bidzhieva S.K."/>
            <person name="Sokolova D.S."/>
            <person name="Tourova T.P."/>
            <person name="Poltaraus A.B."/>
            <person name="Nazina T.N."/>
        </authorList>
    </citation>
    <scope>NUCLEOTIDE SEQUENCE [LARGE SCALE GENOMIC DNA]</scope>
    <source>
        <strain evidence="1 2">1933P</strain>
    </source>
</reference>
<keyword evidence="2" id="KW-1185">Reference proteome</keyword>
<dbReference type="AlphaFoldDB" id="A0A4Z0D6C0"/>
<dbReference type="InterPro" id="IPR011856">
    <property type="entry name" value="tRNA_endonuc-like_dom_sf"/>
</dbReference>
<protein>
    <recommendedName>
        <fullName evidence="3">DUF91 domain-containing protein</fullName>
    </recommendedName>
</protein>
<sequence>MDNLMQKRPFIVGKDNYTKLERVSLSKGDFQEEWLQKLLQNSPQLLPVAEIDAIYAPLVCIGREVATAAGYIDNLYISPKGYITIVETKLWRNPEARREVVGQIIDYAKELKQFSYERLDKIVQAYNKSYFGKEQNLFETMLGHQFLREEDETLFVDLVEKNLFNARFLLLIVGDGIRDGVWRMTEFLNSTPNMLYSLGLVELEVYRLPTNDKLVVPNLLMKTQTVERGVFRFEQGRVSPVMVEHKEFEDYIMKSKGKISKEDFIQLLTTRNPKISLDNASRFLEDLVDLGYVITPYGKEDLRVKYPMPGGGSYLNVIYFSSKKNGRAYKNVNSLERDLLKFGYSPEIARSFYKELELYQDDNLGGNSTINHDLMKMINSSDEVISAFDKLRSNF</sequence>
<dbReference type="OrthoDB" id="570199at2"/>
<organism evidence="1 2">
    <name type="scientific">Soehngenia longivitae</name>
    <dbReference type="NCBI Taxonomy" id="2562294"/>
    <lineage>
        <taxon>Bacteria</taxon>
        <taxon>Bacillati</taxon>
        <taxon>Bacillota</taxon>
        <taxon>Tissierellia</taxon>
        <taxon>Tissierellales</taxon>
        <taxon>Tissierellaceae</taxon>
        <taxon>Soehngenia</taxon>
    </lineage>
</organism>
<dbReference type="RefSeq" id="WP_135270932.1">
    <property type="nucleotide sequence ID" value="NZ_SRIB01000005.1"/>
</dbReference>
<name>A0A4Z0D6C0_9FIRM</name>
<accession>A0A4Z0D6C0</accession>
<evidence type="ECO:0008006" key="3">
    <source>
        <dbReference type="Google" id="ProtNLM"/>
    </source>
</evidence>
<dbReference type="EMBL" id="SRIB01000005">
    <property type="protein sequence ID" value="TFZ40414.1"/>
    <property type="molecule type" value="Genomic_DNA"/>
</dbReference>
<dbReference type="Proteomes" id="UP000298381">
    <property type="component" value="Unassembled WGS sequence"/>
</dbReference>
<evidence type="ECO:0000313" key="2">
    <source>
        <dbReference type="Proteomes" id="UP000298381"/>
    </source>
</evidence>
<comment type="caution">
    <text evidence="1">The sequence shown here is derived from an EMBL/GenBank/DDBJ whole genome shotgun (WGS) entry which is preliminary data.</text>
</comment>
<dbReference type="GO" id="GO:0003676">
    <property type="term" value="F:nucleic acid binding"/>
    <property type="evidence" value="ECO:0007669"/>
    <property type="project" value="InterPro"/>
</dbReference>
<gene>
    <name evidence="1" type="ORF">E4100_04915</name>
</gene>
<dbReference type="Gene3D" id="3.40.1350.10">
    <property type="match status" value="1"/>
</dbReference>
<evidence type="ECO:0000313" key="1">
    <source>
        <dbReference type="EMBL" id="TFZ40414.1"/>
    </source>
</evidence>
<proteinExistence type="predicted"/>